<accession>A0ABY6EDY0</accession>
<keyword evidence="2" id="KW-0614">Plasmid</keyword>
<evidence type="ECO:0000313" key="2">
    <source>
        <dbReference type="EMBL" id="UXY24907.1"/>
    </source>
</evidence>
<evidence type="ECO:0000256" key="1">
    <source>
        <dbReference type="SAM" id="MobiDB-lite"/>
    </source>
</evidence>
<keyword evidence="3" id="KW-1185">Reference proteome</keyword>
<gene>
    <name evidence="2" type="ORF">N8I84_41405</name>
</gene>
<organism evidence="2 3">
    <name type="scientific">Streptomyces cynarae</name>
    <dbReference type="NCBI Taxonomy" id="2981134"/>
    <lineage>
        <taxon>Bacteria</taxon>
        <taxon>Bacillati</taxon>
        <taxon>Actinomycetota</taxon>
        <taxon>Actinomycetes</taxon>
        <taxon>Kitasatosporales</taxon>
        <taxon>Streptomycetaceae</taxon>
        <taxon>Streptomyces</taxon>
    </lineage>
</organism>
<sequence length="118" mass="12201">MTSRRVDNDPEAVEEAIIDLVAVQAELAVGPELIGSVAALLPAMLLAEGFPVVHVPGPAVNRAPPGIPGAVRTSPIPATSRSSPNRSCSATTCGRWELPDGAAAELRLLVSPRHAHNT</sequence>
<name>A0ABY6EDY0_9ACTN</name>
<dbReference type="EMBL" id="CP106794">
    <property type="protein sequence ID" value="UXY24907.1"/>
    <property type="molecule type" value="Genomic_DNA"/>
</dbReference>
<dbReference type="Proteomes" id="UP001061298">
    <property type="component" value="Plasmid punmamed2"/>
</dbReference>
<dbReference type="RefSeq" id="WP_263235142.1">
    <property type="nucleotide sequence ID" value="NZ_CP106794.1"/>
</dbReference>
<feature type="compositionally biased region" description="Polar residues" evidence="1">
    <location>
        <begin position="76"/>
        <end position="89"/>
    </location>
</feature>
<reference evidence="2" key="1">
    <citation type="submission" date="2022-10" db="EMBL/GenBank/DDBJ databases">
        <authorList>
            <person name="Mo P."/>
        </authorList>
    </citation>
    <scope>NUCLEOTIDE SEQUENCE</scope>
    <source>
        <strain evidence="2">HUAS 13-4</strain>
        <plasmid evidence="2">punmamed2</plasmid>
    </source>
</reference>
<evidence type="ECO:0000313" key="3">
    <source>
        <dbReference type="Proteomes" id="UP001061298"/>
    </source>
</evidence>
<feature type="region of interest" description="Disordered" evidence="1">
    <location>
        <begin position="63"/>
        <end position="89"/>
    </location>
</feature>
<proteinExistence type="predicted"/>
<protein>
    <submittedName>
        <fullName evidence="2">Uncharacterized protein</fullName>
    </submittedName>
</protein>
<geneLocation type="plasmid" evidence="2 3">
    <name>punmamed2</name>
</geneLocation>